<proteinExistence type="predicted"/>
<dbReference type="Ensembl" id="ENSZALT00000025090.1">
    <property type="protein sequence ID" value="ENSZALP00000019034.1"/>
    <property type="gene ID" value="ENSZALG00000015163.1"/>
</dbReference>
<dbReference type="Pfam" id="PF15054">
    <property type="entry name" value="DUF4535"/>
    <property type="match status" value="1"/>
</dbReference>
<evidence type="ECO:0000313" key="1">
    <source>
        <dbReference type="Ensembl" id="ENSZALP00000019034.1"/>
    </source>
</evidence>
<dbReference type="PANTHER" id="PTHR47709:SF2">
    <property type="entry name" value="SHORT TRANSMEMBRANE MITOCHONDRIAL PROTEIN 1"/>
    <property type="match status" value="1"/>
</dbReference>
<evidence type="ECO:0000313" key="2">
    <source>
        <dbReference type="Proteomes" id="UP000694413"/>
    </source>
</evidence>
<keyword evidence="2" id="KW-1185">Reference proteome</keyword>
<evidence type="ECO:0008006" key="3">
    <source>
        <dbReference type="Google" id="ProtNLM"/>
    </source>
</evidence>
<reference evidence="1" key="1">
    <citation type="submission" date="2025-08" db="UniProtKB">
        <authorList>
            <consortium name="Ensembl"/>
        </authorList>
    </citation>
    <scope>IDENTIFICATION</scope>
</reference>
<protein>
    <recommendedName>
        <fullName evidence="3">Short transmembrane mitochondrial protein 1</fullName>
    </recommendedName>
</protein>
<organism evidence="1 2">
    <name type="scientific">Zonotrichia albicollis</name>
    <name type="common">White-throated sparrow</name>
    <name type="synonym">Fringilla albicollis</name>
    <dbReference type="NCBI Taxonomy" id="44394"/>
    <lineage>
        <taxon>Eukaryota</taxon>
        <taxon>Metazoa</taxon>
        <taxon>Chordata</taxon>
        <taxon>Craniata</taxon>
        <taxon>Vertebrata</taxon>
        <taxon>Euteleostomi</taxon>
        <taxon>Archelosauria</taxon>
        <taxon>Archosauria</taxon>
        <taxon>Dinosauria</taxon>
        <taxon>Saurischia</taxon>
        <taxon>Theropoda</taxon>
        <taxon>Coelurosauria</taxon>
        <taxon>Aves</taxon>
        <taxon>Neognathae</taxon>
        <taxon>Neoaves</taxon>
        <taxon>Telluraves</taxon>
        <taxon>Australaves</taxon>
        <taxon>Passeriformes</taxon>
        <taxon>Passerellidae</taxon>
        <taxon>Zonotrichia</taxon>
    </lineage>
</organism>
<sequence>MTRKPSPGSCATSIQIFVSLAAVSSQGGKNTTALGHPEIQQKVVSSPGPYQNNNKKRCHLVSFCAFFPEVGRRYFTSPRYLPQKGRCYKFSVRRSIGAIWELRCNLGFTLGNVVGMYLAQNYDIPNIAKKLEDFKKDVEAKKKPPNDKS</sequence>
<name>A0A8D2NAY7_ZONAL</name>
<dbReference type="Proteomes" id="UP000694413">
    <property type="component" value="Unassembled WGS sequence"/>
</dbReference>
<dbReference type="AlphaFoldDB" id="A0A8D2NAY7"/>
<reference evidence="1" key="2">
    <citation type="submission" date="2025-09" db="UniProtKB">
        <authorList>
            <consortium name="Ensembl"/>
        </authorList>
    </citation>
    <scope>IDENTIFICATION</scope>
</reference>
<dbReference type="PANTHER" id="PTHR47709">
    <property type="entry name" value="SHORT TRANSMEMBRANE MITOCHONDRIAL PROTEIN 1"/>
    <property type="match status" value="1"/>
</dbReference>
<dbReference type="InterPro" id="IPR027854">
    <property type="entry name" value="STMP1"/>
</dbReference>
<accession>A0A8D2NAY7</accession>